<dbReference type="SUPFAM" id="SSF52540">
    <property type="entry name" value="P-loop containing nucleoside triphosphate hydrolases"/>
    <property type="match status" value="1"/>
</dbReference>
<dbReference type="GO" id="GO:0007018">
    <property type="term" value="P:microtubule-based movement"/>
    <property type="evidence" value="ECO:0007669"/>
    <property type="project" value="InterPro"/>
</dbReference>
<feature type="binding site" evidence="5">
    <location>
        <begin position="75"/>
        <end position="82"/>
    </location>
    <ligand>
        <name>ATP</name>
        <dbReference type="ChEBI" id="CHEBI:30616"/>
    </ligand>
</feature>
<feature type="region of interest" description="Disordered" evidence="7">
    <location>
        <begin position="969"/>
        <end position="989"/>
    </location>
</feature>
<evidence type="ECO:0000256" key="3">
    <source>
        <dbReference type="ARBA" id="ARBA00023175"/>
    </source>
</evidence>
<comment type="similarity">
    <text evidence="5">Belongs to the TRAFAC class myosin-kinesin ATPase superfamily. Kinesin family.</text>
</comment>
<proteinExistence type="inferred from homology"/>
<evidence type="ECO:0000256" key="6">
    <source>
        <dbReference type="SAM" id="Coils"/>
    </source>
</evidence>
<feature type="compositionally biased region" description="Basic residues" evidence="7">
    <location>
        <begin position="1100"/>
        <end position="1117"/>
    </location>
</feature>
<organism evidence="9 10">
    <name type="scientific">Pichia kluyveri</name>
    <name type="common">Yeast</name>
    <dbReference type="NCBI Taxonomy" id="36015"/>
    <lineage>
        <taxon>Eukaryota</taxon>
        <taxon>Fungi</taxon>
        <taxon>Dikarya</taxon>
        <taxon>Ascomycota</taxon>
        <taxon>Saccharomycotina</taxon>
        <taxon>Pichiomycetes</taxon>
        <taxon>Pichiales</taxon>
        <taxon>Pichiaceae</taxon>
        <taxon>Pichia</taxon>
    </lineage>
</organism>
<feature type="compositionally biased region" description="Basic and acidic residues" evidence="7">
    <location>
        <begin position="1043"/>
        <end position="1067"/>
    </location>
</feature>
<dbReference type="GO" id="GO:0005856">
    <property type="term" value="C:cytoskeleton"/>
    <property type="evidence" value="ECO:0007669"/>
    <property type="project" value="UniProtKB-SubCell"/>
</dbReference>
<dbReference type="Gene3D" id="3.40.850.10">
    <property type="entry name" value="Kinesin motor domain"/>
    <property type="match status" value="1"/>
</dbReference>
<protein>
    <recommendedName>
        <fullName evidence="8">Kinesin motor domain-containing protein</fullName>
    </recommendedName>
</protein>
<feature type="region of interest" description="Disordered" evidence="7">
    <location>
        <begin position="1032"/>
        <end position="1071"/>
    </location>
</feature>
<feature type="coiled-coil region" evidence="6">
    <location>
        <begin position="373"/>
        <end position="400"/>
    </location>
</feature>
<dbReference type="PANTHER" id="PTHR47970">
    <property type="entry name" value="KINESIN-LIKE PROTEIN KIF11"/>
    <property type="match status" value="1"/>
</dbReference>
<evidence type="ECO:0000256" key="1">
    <source>
        <dbReference type="ARBA" id="ARBA00004245"/>
    </source>
</evidence>
<evidence type="ECO:0000313" key="10">
    <source>
        <dbReference type="Proteomes" id="UP001378960"/>
    </source>
</evidence>
<evidence type="ECO:0000256" key="2">
    <source>
        <dbReference type="ARBA" id="ARBA00022490"/>
    </source>
</evidence>
<dbReference type="PRINTS" id="PR00380">
    <property type="entry name" value="KINESINHEAVY"/>
</dbReference>
<evidence type="ECO:0000313" key="9">
    <source>
        <dbReference type="EMBL" id="GMM47453.1"/>
    </source>
</evidence>
<dbReference type="AlphaFoldDB" id="A0AAV5R896"/>
<gene>
    <name evidence="9" type="ORF">DAPK24_040280</name>
</gene>
<keyword evidence="10" id="KW-1185">Reference proteome</keyword>
<comment type="subcellular location">
    <subcellularLocation>
        <location evidence="1">Cytoplasm</location>
        <location evidence="1">Cytoskeleton</location>
    </subcellularLocation>
</comment>
<dbReference type="GO" id="GO:0008017">
    <property type="term" value="F:microtubule binding"/>
    <property type="evidence" value="ECO:0007669"/>
    <property type="project" value="InterPro"/>
</dbReference>
<reference evidence="9 10" key="1">
    <citation type="journal article" date="2023" name="Elife">
        <title>Identification of key yeast species and microbe-microbe interactions impacting larval growth of Drosophila in the wild.</title>
        <authorList>
            <person name="Mure A."/>
            <person name="Sugiura Y."/>
            <person name="Maeda R."/>
            <person name="Honda K."/>
            <person name="Sakurai N."/>
            <person name="Takahashi Y."/>
            <person name="Watada M."/>
            <person name="Katoh T."/>
            <person name="Gotoh A."/>
            <person name="Gotoh Y."/>
            <person name="Taniguchi I."/>
            <person name="Nakamura K."/>
            <person name="Hayashi T."/>
            <person name="Katayama T."/>
            <person name="Uemura T."/>
            <person name="Hattori Y."/>
        </authorList>
    </citation>
    <scope>NUCLEOTIDE SEQUENCE [LARGE SCALE GENOMIC DNA]</scope>
    <source>
        <strain evidence="9 10">PK-24</strain>
    </source>
</reference>
<keyword evidence="4" id="KW-0206">Cytoskeleton</keyword>
<dbReference type="PROSITE" id="PS50067">
    <property type="entry name" value="KINESIN_MOTOR_2"/>
    <property type="match status" value="1"/>
</dbReference>
<keyword evidence="6" id="KW-0175">Coiled coil</keyword>
<dbReference type="GO" id="GO:0005524">
    <property type="term" value="F:ATP binding"/>
    <property type="evidence" value="ECO:0007669"/>
    <property type="project" value="UniProtKB-UniRule"/>
</dbReference>
<dbReference type="InterPro" id="IPR027417">
    <property type="entry name" value="P-loop_NTPase"/>
</dbReference>
<feature type="region of interest" description="Disordered" evidence="7">
    <location>
        <begin position="1086"/>
        <end position="1130"/>
    </location>
</feature>
<dbReference type="GO" id="GO:0003777">
    <property type="term" value="F:microtubule motor activity"/>
    <property type="evidence" value="ECO:0007669"/>
    <property type="project" value="InterPro"/>
</dbReference>
<sequence>MDVHLVLKSDPSSGNGTPVFQKSTEENKIIFPKFQTKFDFESISYPNDNVFEKASYSLIKDKFFNKTDSLLLTLGPTNSGKSHLLFQNDNSIIEKSLHCIFENIDQLANDITPIKKFYPNIKNSCEINNNFNNSVINSQLYLSISMFELYNDSINDLLNSDMIKNDRNNLNIVTDPIDHKLTPRNITKTLVNSYDSAYEIIFNSLKNRKTFPTFANNHLSRSHCFIVFDLYKVYGNVLESTRFTIVDLAGLERSKSARTSGISLREASYTNGSLTELGRCLELISMNQFHKTCLRTNKLTRLVLNDFVKSNNPVNILVTLDPFGEEGLILQTLRYIDPIKYQDLQRKSLLTIKSKQNQRVIGKVEQKHFIDEIDKLRSSQKALKLKIQSLENTLLENENKLRNELYKEHEKNVLQITLDYKKEIDELSNQAISVTDKKLQDQSDSFMVKINGLNEILTEREKELEESLLNLTKTNSQLEELKHQYSQLQALYDELKSNDSKTIEKISTQLEESLVRNESLKMEIEMLNLKYSDIKSNNDTALKQLEDEKSVIINRLKDDLNKSTGEVSQLNNELLILQEKFQNKENSNEELNNSIELLKESIRVGESKLQEKETVIKNMQELSKSMKDQNDEILKLKENEICKLESEINEVNARSDKEIGSLRYKLEERANEILLLKYDESAVQNLKEELLNKTNEYKTLCSQMEKLKKTHDEELKSIDESFNLKNDEILLLKKQNTDNEAIFKTQINSKNIEFVNLKAELEAKTSEVENNNSKLSDLNVEVEKLKSNYDELLKSKDDIETKLKEEISAFKLLLDKQILKNKTLKYKIQEINDKKEIESETDSAEKKKLNDVLLDLETKLKRKDDEVESIIQSKKSLEEELARLQMVCSDLKDEVSDKAKFLEKYDSLKNKNILLKDQVTSLETNNVKIEEELQTSKTEIQMLKNRISAIEKRELESLKSHTNDNLSEALSQSLTSSQPVNRTPRKSLNLLNTDPLDDIGLPPILSSPIKSSSFNIHNDNVHEKDNTIDIGAAQRKKTKNKISKRDQILQQKENHENDMESKFETPKSNKKMYRALVNTKLSELNKKSSLSVSPKLDAKAKKRKSSSPLKPGKKKVRNSVANEDSLELLE</sequence>
<accession>A0AAV5R896</accession>
<comment type="caution">
    <text evidence="9">The sequence shown here is derived from an EMBL/GenBank/DDBJ whole genome shotgun (WGS) entry which is preliminary data.</text>
</comment>
<name>A0AAV5R896_PICKL</name>
<evidence type="ECO:0000256" key="4">
    <source>
        <dbReference type="ARBA" id="ARBA00023212"/>
    </source>
</evidence>
<dbReference type="InterPro" id="IPR036961">
    <property type="entry name" value="Kinesin_motor_dom_sf"/>
</dbReference>
<feature type="coiled-coil region" evidence="6">
    <location>
        <begin position="454"/>
        <end position="639"/>
    </location>
</feature>
<dbReference type="InterPro" id="IPR001752">
    <property type="entry name" value="Kinesin_motor_dom"/>
</dbReference>
<dbReference type="EMBL" id="BTGB01000007">
    <property type="protein sequence ID" value="GMM47453.1"/>
    <property type="molecule type" value="Genomic_DNA"/>
</dbReference>
<keyword evidence="3 5" id="KW-0505">Motor protein</keyword>
<feature type="domain" description="Kinesin motor" evidence="8">
    <location>
        <begin position="1"/>
        <end position="342"/>
    </location>
</feature>
<keyword evidence="5" id="KW-0067">ATP-binding</keyword>
<dbReference type="SMART" id="SM00129">
    <property type="entry name" value="KISc"/>
    <property type="match status" value="1"/>
</dbReference>
<keyword evidence="5" id="KW-0547">Nucleotide-binding</keyword>
<evidence type="ECO:0000259" key="8">
    <source>
        <dbReference type="PROSITE" id="PS50067"/>
    </source>
</evidence>
<feature type="coiled-coil region" evidence="6">
    <location>
        <begin position="846"/>
        <end position="953"/>
    </location>
</feature>
<keyword evidence="2" id="KW-0963">Cytoplasm</keyword>
<dbReference type="Pfam" id="PF00225">
    <property type="entry name" value="Kinesin"/>
    <property type="match status" value="1"/>
</dbReference>
<feature type="compositionally biased region" description="Polar residues" evidence="7">
    <location>
        <begin position="969"/>
        <end position="981"/>
    </location>
</feature>
<evidence type="ECO:0000256" key="7">
    <source>
        <dbReference type="SAM" id="MobiDB-lite"/>
    </source>
</evidence>
<dbReference type="InterPro" id="IPR047149">
    <property type="entry name" value="KIF11-like"/>
</dbReference>
<dbReference type="Proteomes" id="UP001378960">
    <property type="component" value="Unassembled WGS sequence"/>
</dbReference>
<feature type="coiled-coil region" evidence="6">
    <location>
        <begin position="758"/>
        <end position="802"/>
    </location>
</feature>
<evidence type="ECO:0000256" key="5">
    <source>
        <dbReference type="PROSITE-ProRule" id="PRU00283"/>
    </source>
</evidence>